<proteinExistence type="predicted"/>
<sequence length="164" mass="18689">MDRSMGQTLWAQADAHAGLTGKWRKDKEQSDPMEEACDLVELPWLLKKAVLVHNTLELEDTPEFFRTTLKAGGVLDVVERYPWSGEVVLHKRRDKRSGQHRGRVERTSDGHPCILVEWDDPHGGVCSDMFVLGDGGYTLTQLSDMTIRDSGRRFQYKTVFQRAS</sequence>
<accession>A0AAW1QLP2</accession>
<dbReference type="Proteomes" id="UP001445335">
    <property type="component" value="Unassembled WGS sequence"/>
</dbReference>
<reference evidence="1 2" key="1">
    <citation type="journal article" date="2024" name="Nat. Commun.">
        <title>Phylogenomics reveals the evolutionary origins of lichenization in chlorophyte algae.</title>
        <authorList>
            <person name="Puginier C."/>
            <person name="Libourel C."/>
            <person name="Otte J."/>
            <person name="Skaloud P."/>
            <person name="Haon M."/>
            <person name="Grisel S."/>
            <person name="Petersen M."/>
            <person name="Berrin J.G."/>
            <person name="Delaux P.M."/>
            <person name="Dal Grande F."/>
            <person name="Keller J."/>
        </authorList>
    </citation>
    <scope>NUCLEOTIDE SEQUENCE [LARGE SCALE GENOMIC DNA]</scope>
    <source>
        <strain evidence="1 2">SAG 245.80</strain>
    </source>
</reference>
<gene>
    <name evidence="1" type="ORF">WJX81_001129</name>
</gene>
<comment type="caution">
    <text evidence="1">The sequence shown here is derived from an EMBL/GenBank/DDBJ whole genome shotgun (WGS) entry which is preliminary data.</text>
</comment>
<keyword evidence="2" id="KW-1185">Reference proteome</keyword>
<dbReference type="EMBL" id="JALJOU010000088">
    <property type="protein sequence ID" value="KAK9822357.1"/>
    <property type="molecule type" value="Genomic_DNA"/>
</dbReference>
<dbReference type="AlphaFoldDB" id="A0AAW1QLP2"/>
<protein>
    <submittedName>
        <fullName evidence="1">Uncharacterized protein</fullName>
    </submittedName>
</protein>
<evidence type="ECO:0000313" key="2">
    <source>
        <dbReference type="Proteomes" id="UP001445335"/>
    </source>
</evidence>
<evidence type="ECO:0000313" key="1">
    <source>
        <dbReference type="EMBL" id="KAK9822357.1"/>
    </source>
</evidence>
<organism evidence="1 2">
    <name type="scientific">Elliptochloris bilobata</name>
    <dbReference type="NCBI Taxonomy" id="381761"/>
    <lineage>
        <taxon>Eukaryota</taxon>
        <taxon>Viridiplantae</taxon>
        <taxon>Chlorophyta</taxon>
        <taxon>core chlorophytes</taxon>
        <taxon>Trebouxiophyceae</taxon>
        <taxon>Trebouxiophyceae incertae sedis</taxon>
        <taxon>Elliptochloris clade</taxon>
        <taxon>Elliptochloris</taxon>
    </lineage>
</organism>
<name>A0AAW1QLP2_9CHLO</name>